<accession>A0A6J5ELM0</accession>
<dbReference type="Proteomes" id="UP000494363">
    <property type="component" value="Unassembled WGS sequence"/>
</dbReference>
<keyword evidence="2" id="KW-1185">Reference proteome</keyword>
<evidence type="ECO:0000313" key="2">
    <source>
        <dbReference type="Proteomes" id="UP000494363"/>
    </source>
</evidence>
<evidence type="ECO:0000313" key="1">
    <source>
        <dbReference type="EMBL" id="CAB3767398.1"/>
    </source>
</evidence>
<gene>
    <name evidence="1" type="ORF">LMG29542_05597</name>
</gene>
<protein>
    <submittedName>
        <fullName evidence="1">Uncharacterized protein</fullName>
    </submittedName>
</protein>
<sequence length="80" mass="8926">MLRLGKRIRLTSEERAKFKCITGQTTLPTTIDQHNWALGRTAEFYRLLAAQENSADAELLARIAEGELITAAPASEPDKR</sequence>
<dbReference type="EMBL" id="CADIKH010000033">
    <property type="protein sequence ID" value="CAB3767398.1"/>
    <property type="molecule type" value="Genomic_DNA"/>
</dbReference>
<organism evidence="1 2">
    <name type="scientific">Paraburkholderia humisilvae</name>
    <dbReference type="NCBI Taxonomy" id="627669"/>
    <lineage>
        <taxon>Bacteria</taxon>
        <taxon>Pseudomonadati</taxon>
        <taxon>Pseudomonadota</taxon>
        <taxon>Betaproteobacteria</taxon>
        <taxon>Burkholderiales</taxon>
        <taxon>Burkholderiaceae</taxon>
        <taxon>Paraburkholderia</taxon>
    </lineage>
</organism>
<proteinExistence type="predicted"/>
<name>A0A6J5ELM0_9BURK</name>
<dbReference type="AlphaFoldDB" id="A0A6J5ELM0"/>
<reference evidence="1 2" key="1">
    <citation type="submission" date="2020-04" db="EMBL/GenBank/DDBJ databases">
        <authorList>
            <person name="De Canck E."/>
        </authorList>
    </citation>
    <scope>NUCLEOTIDE SEQUENCE [LARGE SCALE GENOMIC DNA]</scope>
    <source>
        <strain evidence="1 2">LMG 29542</strain>
    </source>
</reference>